<dbReference type="AlphaFoldDB" id="S0FSD8"/>
<comment type="caution">
    <text evidence="1">The sequence shown here is derived from an EMBL/GenBank/DDBJ whole genome shotgun (WGS) entry which is preliminary data.</text>
</comment>
<gene>
    <name evidence="1" type="ORF">CTER_1964</name>
</gene>
<dbReference type="STRING" id="1195236.CTER_1964"/>
<evidence type="ECO:0000313" key="1">
    <source>
        <dbReference type="EMBL" id="EMS72104.1"/>
    </source>
</evidence>
<dbReference type="RefSeq" id="WP_004625618.1">
    <property type="nucleotide sequence ID" value="NZ_AORV01000031.1"/>
</dbReference>
<dbReference type="PATRIC" id="fig|1195236.3.peg.2264"/>
<name>S0FSD8_RUMCE</name>
<reference evidence="1 2" key="1">
    <citation type="journal article" date="2013" name="Genome Announc.">
        <title>Draft Genome Sequence of the Cellulolytic, Mesophilic, Anaerobic Bacterium Clostridium termitidis Strain CT1112 (DSM 5398).</title>
        <authorList>
            <person name="Lal S."/>
            <person name="Ramachandran U."/>
            <person name="Zhang X."/>
            <person name="Munir R."/>
            <person name="Sparling R."/>
            <person name="Levin D.B."/>
        </authorList>
    </citation>
    <scope>NUCLEOTIDE SEQUENCE [LARGE SCALE GENOMIC DNA]</scope>
    <source>
        <strain evidence="1 2">CT1112</strain>
    </source>
</reference>
<evidence type="ECO:0000313" key="2">
    <source>
        <dbReference type="Proteomes" id="UP000014155"/>
    </source>
</evidence>
<accession>S0FSD8</accession>
<sequence>MKSYQKPVIKFFDLHTEELLANPGSKCYETGQCSNPVWTGLHP</sequence>
<proteinExistence type="predicted"/>
<keyword evidence="2" id="KW-1185">Reference proteome</keyword>
<organism evidence="1 2">
    <name type="scientific">Ruminiclostridium cellobioparum subsp. termitidis CT1112</name>
    <dbReference type="NCBI Taxonomy" id="1195236"/>
    <lineage>
        <taxon>Bacteria</taxon>
        <taxon>Bacillati</taxon>
        <taxon>Bacillota</taxon>
        <taxon>Clostridia</taxon>
        <taxon>Eubacteriales</taxon>
        <taxon>Oscillospiraceae</taxon>
        <taxon>Ruminiclostridium</taxon>
    </lineage>
</organism>
<protein>
    <submittedName>
        <fullName evidence="1">Uncharacterized protein</fullName>
    </submittedName>
</protein>
<dbReference type="EMBL" id="AORV01000031">
    <property type="protein sequence ID" value="EMS72104.1"/>
    <property type="molecule type" value="Genomic_DNA"/>
</dbReference>
<dbReference type="Proteomes" id="UP000014155">
    <property type="component" value="Unassembled WGS sequence"/>
</dbReference>